<name>A0A518V3C7_BRELA</name>
<evidence type="ECO:0000313" key="1">
    <source>
        <dbReference type="EMBL" id="QDX91489.1"/>
    </source>
</evidence>
<protein>
    <submittedName>
        <fullName evidence="1">Uncharacterized protein</fullName>
    </submittedName>
</protein>
<gene>
    <name evidence="1" type="ORF">EEL30_03315</name>
</gene>
<dbReference type="Proteomes" id="UP000319432">
    <property type="component" value="Chromosome"/>
</dbReference>
<accession>A0A518V3C7</accession>
<proteinExistence type="predicted"/>
<dbReference type="EMBL" id="CP033464">
    <property type="protein sequence ID" value="QDX91489.1"/>
    <property type="molecule type" value="Genomic_DNA"/>
</dbReference>
<keyword evidence="2" id="KW-1185">Reference proteome</keyword>
<sequence>MSLVKLSQNEALMIEVLRGKGVTDQELFEALQKGDISAFQELNDDFDFSNQISGYGVTLQ</sequence>
<evidence type="ECO:0000313" key="2">
    <source>
        <dbReference type="Proteomes" id="UP000319432"/>
    </source>
</evidence>
<organism evidence="1 2">
    <name type="scientific">Brevibacillus laterosporus</name>
    <name type="common">Bacillus laterosporus</name>
    <dbReference type="NCBI Taxonomy" id="1465"/>
    <lineage>
        <taxon>Bacteria</taxon>
        <taxon>Bacillati</taxon>
        <taxon>Bacillota</taxon>
        <taxon>Bacilli</taxon>
        <taxon>Bacillales</taxon>
        <taxon>Paenibacillaceae</taxon>
        <taxon>Brevibacillus</taxon>
    </lineage>
</organism>
<dbReference type="OrthoDB" id="2657532at2"/>
<dbReference type="AlphaFoldDB" id="A0A518V3C7"/>
<reference evidence="1 2" key="1">
    <citation type="submission" date="2018-11" db="EMBL/GenBank/DDBJ databases">
        <title>Phylogenetic determinants of toxin gene distribution in genomes of Brevibacillus laterosporus.</title>
        <authorList>
            <person name="Glare T.R."/>
            <person name="Durrant A."/>
            <person name="Berry C."/>
            <person name="Palma L."/>
            <person name="Ormskirk M."/>
            <person name="Cox M.O."/>
        </authorList>
    </citation>
    <scope>NUCLEOTIDE SEQUENCE [LARGE SCALE GENOMIC DNA]</scope>
    <source>
        <strain evidence="1 2">1821L</strain>
    </source>
</reference>